<comment type="caution">
    <text evidence="2">The sequence shown here is derived from an EMBL/GenBank/DDBJ whole genome shotgun (WGS) entry which is preliminary data.</text>
</comment>
<evidence type="ECO:0000313" key="2">
    <source>
        <dbReference type="EMBL" id="PSR33094.1"/>
    </source>
</evidence>
<evidence type="ECO:0000313" key="3">
    <source>
        <dbReference type="Proteomes" id="UP000242972"/>
    </source>
</evidence>
<protein>
    <submittedName>
        <fullName evidence="2">Uncharacterized protein</fullName>
    </submittedName>
</protein>
<dbReference type="EMBL" id="PXYW01000027">
    <property type="protein sequence ID" value="PSR33094.1"/>
    <property type="molecule type" value="Genomic_DNA"/>
</dbReference>
<accession>A0A2T2XF03</accession>
<feature type="compositionally biased region" description="Basic residues" evidence="1">
    <location>
        <begin position="1"/>
        <end position="13"/>
    </location>
</feature>
<name>A0A2T2XF03_9FIRM</name>
<sequence length="62" mass="7033">MTQRLKKPGHHNLIRQFGRQSRKDRQIAENLLNVGDTAGLAVSQGLVEMTKQHQETIESAEH</sequence>
<gene>
    <name evidence="2" type="ORF">C7B46_11440</name>
</gene>
<organism evidence="2 3">
    <name type="scientific">Sulfobacillus benefaciens</name>
    <dbReference type="NCBI Taxonomy" id="453960"/>
    <lineage>
        <taxon>Bacteria</taxon>
        <taxon>Bacillati</taxon>
        <taxon>Bacillota</taxon>
        <taxon>Clostridia</taxon>
        <taxon>Eubacteriales</taxon>
        <taxon>Clostridiales Family XVII. Incertae Sedis</taxon>
        <taxon>Sulfobacillus</taxon>
    </lineage>
</organism>
<dbReference type="AlphaFoldDB" id="A0A2T2XF03"/>
<evidence type="ECO:0000256" key="1">
    <source>
        <dbReference type="SAM" id="MobiDB-lite"/>
    </source>
</evidence>
<feature type="region of interest" description="Disordered" evidence="1">
    <location>
        <begin position="1"/>
        <end position="22"/>
    </location>
</feature>
<dbReference type="Proteomes" id="UP000242972">
    <property type="component" value="Unassembled WGS sequence"/>
</dbReference>
<proteinExistence type="predicted"/>
<reference evidence="2 3" key="1">
    <citation type="journal article" date="2014" name="BMC Genomics">
        <title>Comparison of environmental and isolate Sulfobacillus genomes reveals diverse carbon, sulfur, nitrogen, and hydrogen metabolisms.</title>
        <authorList>
            <person name="Justice N.B."/>
            <person name="Norman A."/>
            <person name="Brown C.T."/>
            <person name="Singh A."/>
            <person name="Thomas B.C."/>
            <person name="Banfield J.F."/>
        </authorList>
    </citation>
    <scope>NUCLEOTIDE SEQUENCE [LARGE SCALE GENOMIC DNA]</scope>
    <source>
        <strain evidence="2">AMDSBA4</strain>
    </source>
</reference>